<name>A0ABU1W682_9GAMM</name>
<dbReference type="Proteomes" id="UP001251524">
    <property type="component" value="Unassembled WGS sequence"/>
</dbReference>
<feature type="signal peptide" evidence="1">
    <location>
        <begin position="1"/>
        <end position="25"/>
    </location>
</feature>
<feature type="chain" id="PRO_5046353334" evidence="1">
    <location>
        <begin position="26"/>
        <end position="202"/>
    </location>
</feature>
<gene>
    <name evidence="2" type="ORF">J2X06_000166</name>
</gene>
<evidence type="ECO:0000256" key="1">
    <source>
        <dbReference type="SAM" id="SignalP"/>
    </source>
</evidence>
<proteinExistence type="predicted"/>
<sequence length="202" mass="21074">MRKSPGFMRPALLATALLASAPAFAQDSVLEQWGFDPAVLVSSGQDLLSRAPDATVDGLFQALHATAKRPEESQALCALFDPQADRGLDGLNALTSQLGEESRVRLADAVTQFVVAAAQNPPQPYDAAAARQALKAAGVRAALLDDGFVAGLNGNDHPARCRSIGLLLDALQAQPVGERAAVTRLMLAEGLDRLVLASGAPR</sequence>
<keyword evidence="1" id="KW-0732">Signal</keyword>
<protein>
    <submittedName>
        <fullName evidence="2">Uncharacterized protein</fullName>
    </submittedName>
</protein>
<dbReference type="RefSeq" id="WP_310057024.1">
    <property type="nucleotide sequence ID" value="NZ_JAVDVY010000001.1"/>
</dbReference>
<dbReference type="EMBL" id="JAVDVY010000001">
    <property type="protein sequence ID" value="MDR7132982.1"/>
    <property type="molecule type" value="Genomic_DNA"/>
</dbReference>
<keyword evidence="3" id="KW-1185">Reference proteome</keyword>
<evidence type="ECO:0000313" key="3">
    <source>
        <dbReference type="Proteomes" id="UP001251524"/>
    </source>
</evidence>
<organism evidence="2 3">
    <name type="scientific">Lysobacter niastensis</name>
    <dbReference type="NCBI Taxonomy" id="380629"/>
    <lineage>
        <taxon>Bacteria</taxon>
        <taxon>Pseudomonadati</taxon>
        <taxon>Pseudomonadota</taxon>
        <taxon>Gammaproteobacteria</taxon>
        <taxon>Lysobacterales</taxon>
        <taxon>Lysobacteraceae</taxon>
        <taxon>Lysobacter</taxon>
    </lineage>
</organism>
<reference evidence="2 3" key="1">
    <citation type="submission" date="2023-07" db="EMBL/GenBank/DDBJ databases">
        <title>Sorghum-associated microbial communities from plants grown in Nebraska, USA.</title>
        <authorList>
            <person name="Schachtman D."/>
        </authorList>
    </citation>
    <scope>NUCLEOTIDE SEQUENCE [LARGE SCALE GENOMIC DNA]</scope>
    <source>
        <strain evidence="2 3">BE198</strain>
    </source>
</reference>
<accession>A0ABU1W682</accession>
<evidence type="ECO:0000313" key="2">
    <source>
        <dbReference type="EMBL" id="MDR7132982.1"/>
    </source>
</evidence>
<comment type="caution">
    <text evidence="2">The sequence shown here is derived from an EMBL/GenBank/DDBJ whole genome shotgun (WGS) entry which is preliminary data.</text>
</comment>